<dbReference type="GeneID" id="5846148"/>
<evidence type="ECO:0000256" key="1">
    <source>
        <dbReference type="SAM" id="Phobius"/>
    </source>
</evidence>
<protein>
    <submittedName>
        <fullName evidence="2">ATPase subunit 8</fullName>
    </submittedName>
</protein>
<keyword evidence="1" id="KW-1133">Transmembrane helix</keyword>
<organism evidence="2">
    <name type="scientific">Naja naja</name>
    <name type="common">Indian cobra</name>
    <dbReference type="NCBI Taxonomy" id="35670"/>
    <lineage>
        <taxon>Eukaryota</taxon>
        <taxon>Metazoa</taxon>
        <taxon>Chordata</taxon>
        <taxon>Craniata</taxon>
        <taxon>Vertebrata</taxon>
        <taxon>Euteleostomi</taxon>
        <taxon>Lepidosauria</taxon>
        <taxon>Squamata</taxon>
        <taxon>Bifurcata</taxon>
        <taxon>Unidentata</taxon>
        <taxon>Episquamata</taxon>
        <taxon>Toxicofera</taxon>
        <taxon>Serpentes</taxon>
        <taxon>Colubroidea</taxon>
        <taxon>Elapidae</taxon>
        <taxon>Elapinae</taxon>
        <taxon>Naja</taxon>
    </lineage>
</organism>
<geneLocation type="mitochondrion" evidence="2"/>
<dbReference type="RefSeq" id="YP_001648791.1">
    <property type="nucleotide sequence ID" value="NC_010225.1"/>
</dbReference>
<evidence type="ECO:0000313" key="2">
    <source>
        <dbReference type="EMBL" id="ABC55908.1"/>
    </source>
</evidence>
<dbReference type="AlphaFoldDB" id="A9X4E3"/>
<feature type="transmembrane region" description="Helical" evidence="1">
    <location>
        <begin position="6"/>
        <end position="24"/>
    </location>
</feature>
<dbReference type="CTD" id="4509"/>
<sequence>MPQLSTAHIFLIHLWAWLVLCLIVQKTKTVSMNKTPTHTLLTKPQKPAPTLPWT</sequence>
<dbReference type="EMBL" id="DQ343648">
    <property type="protein sequence ID" value="ABC55908.1"/>
    <property type="molecule type" value="Genomic_DNA"/>
</dbReference>
<keyword evidence="2" id="KW-0496">Mitochondrion</keyword>
<keyword evidence="1" id="KW-0812">Transmembrane</keyword>
<reference evidence="2" key="1">
    <citation type="journal article" date="2008" name="BMC Genomics">
        <title>Evolution of the mitochondrial genome in snakes: gene rearrangements and phylogenetic relationships.</title>
        <authorList>
            <person name="Yan J."/>
            <person name="Li H."/>
            <person name="Zhou K."/>
        </authorList>
    </citation>
    <scope>NUCLEOTIDE SEQUENCE</scope>
</reference>
<accession>A9X4E3</accession>
<gene>
    <name evidence="2" type="primary">ATP8</name>
</gene>
<proteinExistence type="predicted"/>
<keyword evidence="1" id="KW-0472">Membrane</keyword>
<name>A9X4E3_NAJNA</name>